<reference evidence="8 9" key="1">
    <citation type="submission" date="2023-12" db="EMBL/GenBank/DDBJ databases">
        <title>Friends and Foes: Symbiotic and Algicidal bacterial influence on Karenia brevis blooms.</title>
        <authorList>
            <person name="Fei C."/>
            <person name="Mohamed A.R."/>
            <person name="Booker A."/>
            <person name="Arshad M."/>
            <person name="Klass S."/>
            <person name="Ahn S."/>
            <person name="Gilbert P.M."/>
            <person name="Heil C.A."/>
            <person name="Martinez J.M."/>
            <person name="Amin S.A."/>
        </authorList>
    </citation>
    <scope>NUCLEOTIDE SEQUENCE [LARGE SCALE GENOMIC DNA]</scope>
    <source>
        <strain evidence="8 9">CE15</strain>
    </source>
</reference>
<keyword evidence="5 6" id="KW-0472">Membrane</keyword>
<feature type="domain" description="EamA" evidence="7">
    <location>
        <begin position="8"/>
        <end position="144"/>
    </location>
</feature>
<keyword evidence="3 6" id="KW-0812">Transmembrane</keyword>
<gene>
    <name evidence="8" type="ORF">WAE96_13205</name>
</gene>
<evidence type="ECO:0000256" key="1">
    <source>
        <dbReference type="ARBA" id="ARBA00004651"/>
    </source>
</evidence>
<dbReference type="PANTHER" id="PTHR32322">
    <property type="entry name" value="INNER MEMBRANE TRANSPORTER"/>
    <property type="match status" value="1"/>
</dbReference>
<feature type="domain" description="EamA" evidence="7">
    <location>
        <begin position="157"/>
        <end position="287"/>
    </location>
</feature>
<comment type="caution">
    <text evidence="8">The sequence shown here is derived from an EMBL/GenBank/DDBJ whole genome shotgun (WGS) entry which is preliminary data.</text>
</comment>
<feature type="transmembrane region" description="Helical" evidence="6">
    <location>
        <begin position="184"/>
        <end position="204"/>
    </location>
</feature>
<evidence type="ECO:0000256" key="6">
    <source>
        <dbReference type="SAM" id="Phobius"/>
    </source>
</evidence>
<keyword evidence="2" id="KW-1003">Cell membrane</keyword>
<feature type="transmembrane region" description="Helical" evidence="6">
    <location>
        <begin position="272"/>
        <end position="291"/>
    </location>
</feature>
<evidence type="ECO:0000256" key="5">
    <source>
        <dbReference type="ARBA" id="ARBA00023136"/>
    </source>
</evidence>
<dbReference type="Pfam" id="PF00892">
    <property type="entry name" value="EamA"/>
    <property type="match status" value="2"/>
</dbReference>
<dbReference type="InterPro" id="IPR050638">
    <property type="entry name" value="AA-Vitamin_Transporters"/>
</dbReference>
<feature type="transmembrane region" description="Helical" evidence="6">
    <location>
        <begin position="127"/>
        <end position="144"/>
    </location>
</feature>
<feature type="transmembrane region" description="Helical" evidence="6">
    <location>
        <begin position="72"/>
        <end position="91"/>
    </location>
</feature>
<protein>
    <submittedName>
        <fullName evidence="8">DMT family transporter</fullName>
    </submittedName>
</protein>
<dbReference type="PANTHER" id="PTHR32322:SF18">
    <property type="entry name" value="S-ADENOSYLMETHIONINE_S-ADENOSYLHOMOCYSTEINE TRANSPORTER"/>
    <property type="match status" value="1"/>
</dbReference>
<feature type="transmembrane region" description="Helical" evidence="6">
    <location>
        <begin position="39"/>
        <end position="60"/>
    </location>
</feature>
<evidence type="ECO:0000256" key="3">
    <source>
        <dbReference type="ARBA" id="ARBA00022692"/>
    </source>
</evidence>
<comment type="subcellular location">
    <subcellularLocation>
        <location evidence="1">Cell membrane</location>
        <topology evidence="1">Multi-pass membrane protein</topology>
    </subcellularLocation>
</comment>
<dbReference type="EMBL" id="JBAWKS010000001">
    <property type="protein sequence ID" value="MEI4550621.1"/>
    <property type="molecule type" value="Genomic_DNA"/>
</dbReference>
<evidence type="ECO:0000313" key="8">
    <source>
        <dbReference type="EMBL" id="MEI4550621.1"/>
    </source>
</evidence>
<evidence type="ECO:0000313" key="9">
    <source>
        <dbReference type="Proteomes" id="UP001382455"/>
    </source>
</evidence>
<dbReference type="Proteomes" id="UP001382455">
    <property type="component" value="Unassembled WGS sequence"/>
</dbReference>
<dbReference type="InterPro" id="IPR037185">
    <property type="entry name" value="EmrE-like"/>
</dbReference>
<feature type="transmembrane region" description="Helical" evidence="6">
    <location>
        <begin position="247"/>
        <end position="266"/>
    </location>
</feature>
<feature type="transmembrane region" description="Helical" evidence="6">
    <location>
        <begin position="156"/>
        <end position="175"/>
    </location>
</feature>
<proteinExistence type="predicted"/>
<keyword evidence="4 6" id="KW-1133">Transmembrane helix</keyword>
<dbReference type="SUPFAM" id="SSF103481">
    <property type="entry name" value="Multidrug resistance efflux transporter EmrE"/>
    <property type="match status" value="2"/>
</dbReference>
<dbReference type="RefSeq" id="WP_336435744.1">
    <property type="nucleotide sequence ID" value="NZ_JBAWKS010000001.1"/>
</dbReference>
<dbReference type="InterPro" id="IPR000620">
    <property type="entry name" value="EamA_dom"/>
</dbReference>
<sequence>MVKNQKHAILYALSAVFLWSTVATAFKLALMQLTPLQLVFYASAFSWLFLAIFLLVNGDYKHVKTAFLTKPLLYLKLGILNPFLYYLILFKAYDLLPAQQAQALNYTWAIALSLLAVPMLGQRLRKVDVAALLFAYLGVLIISTKGQFTELNFESPLGVGLALLSTLLWALYWIFSTKNTDKPVISLFICFSIGLPFIALVLTWQNAWQIPTGKAWLAAAYVGLFEMGITFVLWLMAMKKAENTASVSNLIFISPFLSLIFIYTLLGEAIHSTTIIGLGFIVCGLAIQKLVKAKR</sequence>
<name>A0ABU8EUI0_9GAMM</name>
<keyword evidence="9" id="KW-1185">Reference proteome</keyword>
<evidence type="ECO:0000256" key="2">
    <source>
        <dbReference type="ARBA" id="ARBA00022475"/>
    </source>
</evidence>
<feature type="transmembrane region" description="Helical" evidence="6">
    <location>
        <begin position="103"/>
        <end position="120"/>
    </location>
</feature>
<feature type="transmembrane region" description="Helical" evidence="6">
    <location>
        <begin position="216"/>
        <end position="235"/>
    </location>
</feature>
<organism evidence="8 9">
    <name type="scientific">Pseudoalteromonas spongiae</name>
    <dbReference type="NCBI Taxonomy" id="298657"/>
    <lineage>
        <taxon>Bacteria</taxon>
        <taxon>Pseudomonadati</taxon>
        <taxon>Pseudomonadota</taxon>
        <taxon>Gammaproteobacteria</taxon>
        <taxon>Alteromonadales</taxon>
        <taxon>Pseudoalteromonadaceae</taxon>
        <taxon>Pseudoalteromonas</taxon>
    </lineage>
</organism>
<evidence type="ECO:0000256" key="4">
    <source>
        <dbReference type="ARBA" id="ARBA00022989"/>
    </source>
</evidence>
<accession>A0ABU8EUI0</accession>
<evidence type="ECO:0000259" key="7">
    <source>
        <dbReference type="Pfam" id="PF00892"/>
    </source>
</evidence>